<dbReference type="GO" id="GO:0003747">
    <property type="term" value="F:translation release factor activity"/>
    <property type="evidence" value="ECO:0007669"/>
    <property type="project" value="InterPro"/>
</dbReference>
<dbReference type="RefSeq" id="WP_092190467.1">
    <property type="nucleotide sequence ID" value="NZ_FORX01000003.1"/>
</dbReference>
<evidence type="ECO:0000313" key="4">
    <source>
        <dbReference type="EMBL" id="SFJ43087.1"/>
    </source>
</evidence>
<feature type="compositionally biased region" description="Basic residues" evidence="2">
    <location>
        <begin position="120"/>
        <end position="137"/>
    </location>
</feature>
<dbReference type="PROSITE" id="PS00745">
    <property type="entry name" value="RF_PROK_I"/>
    <property type="match status" value="1"/>
</dbReference>
<dbReference type="SUPFAM" id="SSF75620">
    <property type="entry name" value="Release factor"/>
    <property type="match status" value="1"/>
</dbReference>
<keyword evidence="5" id="KW-1185">Reference proteome</keyword>
<feature type="domain" description="Prokaryotic-type class I peptide chain release factors" evidence="3">
    <location>
        <begin position="20"/>
        <end position="36"/>
    </location>
</feature>
<reference evidence="5" key="1">
    <citation type="submission" date="2016-10" db="EMBL/GenBank/DDBJ databases">
        <authorList>
            <person name="Varghese N."/>
            <person name="Submissions S."/>
        </authorList>
    </citation>
    <scope>NUCLEOTIDE SEQUENCE [LARGE SCALE GENOMIC DNA]</scope>
    <source>
        <strain evidence="5">DSM 5918</strain>
    </source>
</reference>
<dbReference type="PANTHER" id="PTHR47814:SF1">
    <property type="entry name" value="PEPTIDYL-TRNA HYDROLASE ARFB"/>
    <property type="match status" value="1"/>
</dbReference>
<dbReference type="OrthoDB" id="9815709at2"/>
<dbReference type="GO" id="GO:0072344">
    <property type="term" value="P:rescue of stalled ribosome"/>
    <property type="evidence" value="ECO:0007669"/>
    <property type="project" value="TreeGrafter"/>
</dbReference>
<dbReference type="EMBL" id="FORX01000003">
    <property type="protein sequence ID" value="SFJ43087.1"/>
    <property type="molecule type" value="Genomic_DNA"/>
</dbReference>
<dbReference type="AlphaFoldDB" id="A0A1I3RCP6"/>
<dbReference type="InterPro" id="IPR000352">
    <property type="entry name" value="Pep_chain_release_fac_I"/>
</dbReference>
<dbReference type="InterPro" id="IPR045853">
    <property type="entry name" value="Pep_chain_release_fac_I_sf"/>
</dbReference>
<gene>
    <name evidence="4" type="ORF">SAMN04488082_10386</name>
</gene>
<dbReference type="GO" id="GO:0043022">
    <property type="term" value="F:ribosome binding"/>
    <property type="evidence" value="ECO:0007669"/>
    <property type="project" value="TreeGrafter"/>
</dbReference>
<dbReference type="Proteomes" id="UP000198635">
    <property type="component" value="Unassembled WGS sequence"/>
</dbReference>
<sequence length="137" mass="15405">MFITPRVHIEDEDIRLEFIRSSGPGGQNVNKVATAVRLRVRLDAIRGLDEDGMARLEALAGKRLTVDGELVIRAESHRTQEANRKAALERLAHLVAQAAVRPKPRRATKPTRASKERRLASKAKQSRLKNLRRNAED</sequence>
<organism evidence="4 5">
    <name type="scientific">Desulfomicrobium apsheronum</name>
    <dbReference type="NCBI Taxonomy" id="52560"/>
    <lineage>
        <taxon>Bacteria</taxon>
        <taxon>Pseudomonadati</taxon>
        <taxon>Thermodesulfobacteriota</taxon>
        <taxon>Desulfovibrionia</taxon>
        <taxon>Desulfovibrionales</taxon>
        <taxon>Desulfomicrobiaceae</taxon>
        <taxon>Desulfomicrobium</taxon>
    </lineage>
</organism>
<accession>A0A1I3RCP6</accession>
<proteinExistence type="inferred from homology"/>
<dbReference type="GO" id="GO:0004045">
    <property type="term" value="F:peptidyl-tRNA hydrolase activity"/>
    <property type="evidence" value="ECO:0007669"/>
    <property type="project" value="TreeGrafter"/>
</dbReference>
<evidence type="ECO:0000256" key="2">
    <source>
        <dbReference type="SAM" id="MobiDB-lite"/>
    </source>
</evidence>
<feature type="region of interest" description="Disordered" evidence="2">
    <location>
        <begin position="98"/>
        <end position="137"/>
    </location>
</feature>
<protein>
    <submittedName>
        <fullName evidence="4">Ribosome-associated protein</fullName>
    </submittedName>
</protein>
<evidence type="ECO:0000259" key="3">
    <source>
        <dbReference type="PROSITE" id="PS00745"/>
    </source>
</evidence>
<evidence type="ECO:0000256" key="1">
    <source>
        <dbReference type="ARBA" id="ARBA00010835"/>
    </source>
</evidence>
<dbReference type="NCBIfam" id="NF006718">
    <property type="entry name" value="PRK09256.1"/>
    <property type="match status" value="1"/>
</dbReference>
<dbReference type="PANTHER" id="PTHR47814">
    <property type="entry name" value="PEPTIDYL-TRNA HYDROLASE ARFB"/>
    <property type="match status" value="1"/>
</dbReference>
<dbReference type="Gene3D" id="3.30.160.20">
    <property type="match status" value="1"/>
</dbReference>
<dbReference type="Pfam" id="PF00472">
    <property type="entry name" value="RF-1"/>
    <property type="match status" value="1"/>
</dbReference>
<comment type="similarity">
    <text evidence="1">Belongs to the prokaryotic/mitochondrial release factor family.</text>
</comment>
<evidence type="ECO:0000313" key="5">
    <source>
        <dbReference type="Proteomes" id="UP000198635"/>
    </source>
</evidence>
<name>A0A1I3RCP6_9BACT</name>
<dbReference type="STRING" id="52560.SAMN04488082_10386"/>